<evidence type="ECO:0000313" key="3">
    <source>
        <dbReference type="Proteomes" id="UP001222325"/>
    </source>
</evidence>
<dbReference type="Proteomes" id="UP001222325">
    <property type="component" value="Unassembled WGS sequence"/>
</dbReference>
<feature type="region of interest" description="Disordered" evidence="1">
    <location>
        <begin position="294"/>
        <end position="324"/>
    </location>
</feature>
<sequence length="680" mass="74181">MASHIPGRPPSRLFYSTRRAPRDTSLSANHIMDFTAYNPFDIFSCSFPSSPPVSLVRKRFLFEDRHERDAQRPSKRVKSNVRPRRRASVTSQRILELTQPVAAAQRPLLIPRMFRFREELALYYGEHDTYGVYDEHFNVELALSHAHIASLALAPVPMDVDAPQVKKVACSSKLDQATWDDMCLAAGPSMHAGDSDRSTWDALCLAAGTSMHADDDEESDGPRLVPEDAQWLHRDDDTCDQSNVTGSRINKGKDREVVPIVASSSQGESEEVAGIGGDEGDAGIGAGHKVMAARAVGRRSAKQLTRGKKNNENGFSPAASSSAHGKRVAFADVSNIEPASSTSAAGTVSSSAQRVSVSRLQLRLDLARKGSLQVRSRGSKAARKLSKEVRAPRVVEETPAQAMDVVNESGRVDSSTRGGILRQVTSFDPLNNARILHPVLYPHLPVSLHLWHPLSDDTSFFLSSRGPNSPFKNIDPPLSLLGLLDLEGYPPALDVVTACLLRQNIVSRFLRDFLPIRCSSPPVSDNPALDTACLTVVGHKSLHPALDAADIVLAPRSTENRVLEDLELCLRYELLKIRNLLVTVTRTPTFFTCSGISFPRAPPLPSVALLPRTPSSVSGPPFMLFQISLCSPRPSPPPTLVLLASIWSQFATPLLLMGLFPCPILSDLLLKPLPDMRSVP</sequence>
<organism evidence="2 3">
    <name type="scientific">Mycena belliarum</name>
    <dbReference type="NCBI Taxonomy" id="1033014"/>
    <lineage>
        <taxon>Eukaryota</taxon>
        <taxon>Fungi</taxon>
        <taxon>Dikarya</taxon>
        <taxon>Basidiomycota</taxon>
        <taxon>Agaricomycotina</taxon>
        <taxon>Agaricomycetes</taxon>
        <taxon>Agaricomycetidae</taxon>
        <taxon>Agaricales</taxon>
        <taxon>Marasmiineae</taxon>
        <taxon>Mycenaceae</taxon>
        <taxon>Mycena</taxon>
    </lineage>
</organism>
<feature type="region of interest" description="Disordered" evidence="1">
    <location>
        <begin position="235"/>
        <end position="256"/>
    </location>
</feature>
<dbReference type="EMBL" id="JARJCN010000014">
    <property type="protein sequence ID" value="KAJ7094711.1"/>
    <property type="molecule type" value="Genomic_DNA"/>
</dbReference>
<gene>
    <name evidence="2" type="ORF">B0H15DRAFT_947099</name>
</gene>
<keyword evidence="3" id="KW-1185">Reference proteome</keyword>
<feature type="region of interest" description="Disordered" evidence="1">
    <location>
        <begin position="67"/>
        <end position="88"/>
    </location>
</feature>
<proteinExistence type="predicted"/>
<reference evidence="2" key="1">
    <citation type="submission" date="2023-03" db="EMBL/GenBank/DDBJ databases">
        <title>Massive genome expansion in bonnet fungi (Mycena s.s.) driven by repeated elements and novel gene families across ecological guilds.</title>
        <authorList>
            <consortium name="Lawrence Berkeley National Laboratory"/>
            <person name="Harder C.B."/>
            <person name="Miyauchi S."/>
            <person name="Viragh M."/>
            <person name="Kuo A."/>
            <person name="Thoen E."/>
            <person name="Andreopoulos B."/>
            <person name="Lu D."/>
            <person name="Skrede I."/>
            <person name="Drula E."/>
            <person name="Henrissat B."/>
            <person name="Morin E."/>
            <person name="Kohler A."/>
            <person name="Barry K."/>
            <person name="LaButti K."/>
            <person name="Morin E."/>
            <person name="Salamov A."/>
            <person name="Lipzen A."/>
            <person name="Mereny Z."/>
            <person name="Hegedus B."/>
            <person name="Baldrian P."/>
            <person name="Stursova M."/>
            <person name="Weitz H."/>
            <person name="Taylor A."/>
            <person name="Grigoriev I.V."/>
            <person name="Nagy L.G."/>
            <person name="Martin F."/>
            <person name="Kauserud H."/>
        </authorList>
    </citation>
    <scope>NUCLEOTIDE SEQUENCE</scope>
    <source>
        <strain evidence="2">CBHHK173m</strain>
    </source>
</reference>
<feature type="compositionally biased region" description="Polar residues" evidence="1">
    <location>
        <begin position="312"/>
        <end position="323"/>
    </location>
</feature>
<feature type="compositionally biased region" description="Basic residues" evidence="1">
    <location>
        <begin position="73"/>
        <end position="87"/>
    </location>
</feature>
<accession>A0AAD6UBS3</accession>
<protein>
    <submittedName>
        <fullName evidence="2">Uncharacterized protein</fullName>
    </submittedName>
</protein>
<comment type="caution">
    <text evidence="2">The sequence shown here is derived from an EMBL/GenBank/DDBJ whole genome shotgun (WGS) entry which is preliminary data.</text>
</comment>
<feature type="compositionally biased region" description="Basic residues" evidence="1">
    <location>
        <begin position="296"/>
        <end position="308"/>
    </location>
</feature>
<feature type="region of interest" description="Disordered" evidence="1">
    <location>
        <begin position="261"/>
        <end position="280"/>
    </location>
</feature>
<name>A0AAD6UBS3_9AGAR</name>
<evidence type="ECO:0000256" key="1">
    <source>
        <dbReference type="SAM" id="MobiDB-lite"/>
    </source>
</evidence>
<dbReference type="AlphaFoldDB" id="A0AAD6UBS3"/>
<evidence type="ECO:0000313" key="2">
    <source>
        <dbReference type="EMBL" id="KAJ7094711.1"/>
    </source>
</evidence>